<dbReference type="EMBL" id="LT859958">
    <property type="protein sequence ID" value="SMX55155.1"/>
    <property type="molecule type" value="Genomic_DNA"/>
</dbReference>
<dbReference type="Gene3D" id="1.10.287.1040">
    <property type="entry name" value="Exonuclease VII, small subunit"/>
    <property type="match status" value="1"/>
</dbReference>
<evidence type="ECO:0000313" key="8">
    <source>
        <dbReference type="Proteomes" id="UP000195514"/>
    </source>
</evidence>
<evidence type="ECO:0000256" key="3">
    <source>
        <dbReference type="ARBA" id="ARBA00022722"/>
    </source>
</evidence>
<dbReference type="SUPFAM" id="SSF116842">
    <property type="entry name" value="XseB-like"/>
    <property type="match status" value="1"/>
</dbReference>
<keyword evidence="4 6" id="KW-0378">Hydrolase</keyword>
<dbReference type="PANTHER" id="PTHR34137:SF1">
    <property type="entry name" value="EXODEOXYRIBONUCLEASE 7 SMALL SUBUNIT"/>
    <property type="match status" value="1"/>
</dbReference>
<dbReference type="HAMAP" id="MF_00337">
    <property type="entry name" value="Exonuc_7_S"/>
    <property type="match status" value="1"/>
</dbReference>
<organism evidence="7 8">
    <name type="scientific">Candidatus Brevifilum fermentans</name>
    <dbReference type="NCBI Taxonomy" id="1986204"/>
    <lineage>
        <taxon>Bacteria</taxon>
        <taxon>Bacillati</taxon>
        <taxon>Chloroflexota</taxon>
        <taxon>Anaerolineae</taxon>
        <taxon>Anaerolineales</taxon>
        <taxon>Anaerolineaceae</taxon>
        <taxon>Candidatus Brevifilum</taxon>
    </lineage>
</organism>
<comment type="function">
    <text evidence="6">Bidirectionally degrades single-stranded DNA into large acid-insoluble oligonucleotides, which are then degraded further into small acid-soluble oligonucleotides.</text>
</comment>
<evidence type="ECO:0000256" key="4">
    <source>
        <dbReference type="ARBA" id="ARBA00022801"/>
    </source>
</evidence>
<keyword evidence="3 6" id="KW-0540">Nuclease</keyword>
<sequence>MTDNPSEDIQAMDFETAFNALQENVSKLEGEDLPLEQALALFECGQALVKRCAALLEEAELKVRTLTVDSEEATEA</sequence>
<comment type="subunit">
    <text evidence="6">Heterooligomer composed of large and small subunits.</text>
</comment>
<dbReference type="AlphaFoldDB" id="A0A1Y6K643"/>
<proteinExistence type="inferred from homology"/>
<dbReference type="Proteomes" id="UP000195514">
    <property type="component" value="Chromosome I"/>
</dbReference>
<dbReference type="GO" id="GO:0005829">
    <property type="term" value="C:cytosol"/>
    <property type="evidence" value="ECO:0007669"/>
    <property type="project" value="TreeGrafter"/>
</dbReference>
<dbReference type="InterPro" id="IPR037004">
    <property type="entry name" value="Exonuc_VII_ssu_sf"/>
</dbReference>
<comment type="catalytic activity">
    <reaction evidence="6">
        <text>Exonucleolytic cleavage in either 5'- to 3'- or 3'- to 5'-direction to yield nucleoside 5'-phosphates.</text>
        <dbReference type="EC" id="3.1.11.6"/>
    </reaction>
</comment>
<evidence type="ECO:0000256" key="2">
    <source>
        <dbReference type="ARBA" id="ARBA00022490"/>
    </source>
</evidence>
<dbReference type="PANTHER" id="PTHR34137">
    <property type="entry name" value="EXODEOXYRIBONUCLEASE 7 SMALL SUBUNIT"/>
    <property type="match status" value="1"/>
</dbReference>
<dbReference type="PIRSF" id="PIRSF006488">
    <property type="entry name" value="Exonuc_VII_S"/>
    <property type="match status" value="1"/>
</dbReference>
<dbReference type="Pfam" id="PF02609">
    <property type="entry name" value="Exonuc_VII_S"/>
    <property type="match status" value="1"/>
</dbReference>
<dbReference type="GO" id="GO:0006308">
    <property type="term" value="P:DNA catabolic process"/>
    <property type="evidence" value="ECO:0007669"/>
    <property type="project" value="UniProtKB-UniRule"/>
</dbReference>
<comment type="similarity">
    <text evidence="1 6">Belongs to the XseB family.</text>
</comment>
<gene>
    <name evidence="6 7" type="primary">xseB</name>
    <name evidence="7" type="ORF">CFX1CAM_2090</name>
</gene>
<dbReference type="KEGG" id="abat:CFX1CAM_2090"/>
<reference evidence="8" key="1">
    <citation type="submission" date="2017-05" db="EMBL/GenBank/DDBJ databases">
        <authorList>
            <person name="Kirkegaard R."/>
            <person name="Mcilroy J S."/>
        </authorList>
    </citation>
    <scope>NUCLEOTIDE SEQUENCE [LARGE SCALE GENOMIC DNA]</scope>
</reference>
<dbReference type="GO" id="GO:0009318">
    <property type="term" value="C:exodeoxyribonuclease VII complex"/>
    <property type="evidence" value="ECO:0007669"/>
    <property type="project" value="UniProtKB-UniRule"/>
</dbReference>
<dbReference type="EC" id="3.1.11.6" evidence="6"/>
<keyword evidence="2 6" id="KW-0963">Cytoplasm</keyword>
<accession>A0A1Y6K643</accession>
<keyword evidence="5 6" id="KW-0269">Exonuclease</keyword>
<comment type="subcellular location">
    <subcellularLocation>
        <location evidence="6">Cytoplasm</location>
    </subcellularLocation>
</comment>
<dbReference type="GO" id="GO:0008855">
    <property type="term" value="F:exodeoxyribonuclease VII activity"/>
    <property type="evidence" value="ECO:0007669"/>
    <property type="project" value="UniProtKB-UniRule"/>
</dbReference>
<evidence type="ECO:0000256" key="6">
    <source>
        <dbReference type="HAMAP-Rule" id="MF_00337"/>
    </source>
</evidence>
<dbReference type="InterPro" id="IPR003761">
    <property type="entry name" value="Exonuc_VII_S"/>
</dbReference>
<dbReference type="RefSeq" id="WP_197687133.1">
    <property type="nucleotide sequence ID" value="NZ_LT859958.1"/>
</dbReference>
<evidence type="ECO:0000256" key="1">
    <source>
        <dbReference type="ARBA" id="ARBA00009998"/>
    </source>
</evidence>
<keyword evidence="8" id="KW-1185">Reference proteome</keyword>
<dbReference type="NCBIfam" id="TIGR01280">
    <property type="entry name" value="xseB"/>
    <property type="match status" value="1"/>
</dbReference>
<evidence type="ECO:0000313" key="7">
    <source>
        <dbReference type="EMBL" id="SMX55155.1"/>
    </source>
</evidence>
<name>A0A1Y6K643_9CHLR</name>
<evidence type="ECO:0000256" key="5">
    <source>
        <dbReference type="ARBA" id="ARBA00022839"/>
    </source>
</evidence>
<protein>
    <recommendedName>
        <fullName evidence="6">Exodeoxyribonuclease 7 small subunit</fullName>
        <ecNumber evidence="6">3.1.11.6</ecNumber>
    </recommendedName>
    <alternativeName>
        <fullName evidence="6">Exodeoxyribonuclease VII small subunit</fullName>
        <shortName evidence="6">Exonuclease VII small subunit</shortName>
    </alternativeName>
</protein>